<organism evidence="1">
    <name type="scientific">freshwater metagenome</name>
    <dbReference type="NCBI Taxonomy" id="449393"/>
    <lineage>
        <taxon>unclassified sequences</taxon>
        <taxon>metagenomes</taxon>
        <taxon>ecological metagenomes</taxon>
    </lineage>
</organism>
<name>A0A6J5ZMM3_9ZZZZ</name>
<dbReference type="EMBL" id="CAESAO010000034">
    <property type="protein sequence ID" value="CAB4340793.1"/>
    <property type="molecule type" value="Genomic_DNA"/>
</dbReference>
<accession>A0A6J5ZMM3</accession>
<sequence length="40" mass="4227">MKVGASPVSVSAKASARASIERESWLEIKVIAKTIRITAA</sequence>
<proteinExistence type="predicted"/>
<dbReference type="AlphaFoldDB" id="A0A6J5ZMM3"/>
<reference evidence="1" key="1">
    <citation type="submission" date="2020-05" db="EMBL/GenBank/DDBJ databases">
        <authorList>
            <person name="Chiriac C."/>
            <person name="Salcher M."/>
            <person name="Ghai R."/>
            <person name="Kavagutti S V."/>
        </authorList>
    </citation>
    <scope>NUCLEOTIDE SEQUENCE</scope>
</reference>
<evidence type="ECO:0000313" key="1">
    <source>
        <dbReference type="EMBL" id="CAB4340793.1"/>
    </source>
</evidence>
<protein>
    <submittedName>
        <fullName evidence="1">Unannotated protein</fullName>
    </submittedName>
</protein>
<gene>
    <name evidence="1" type="ORF">UFOPK3522_00571</name>
</gene>